<accession>A0ACB8TV54</accession>
<gene>
    <name evidence="1" type="ORF">BDY19DRAFT_1094161</name>
</gene>
<proteinExistence type="predicted"/>
<organism evidence="1 2">
    <name type="scientific">Irpex rosettiformis</name>
    <dbReference type="NCBI Taxonomy" id="378272"/>
    <lineage>
        <taxon>Eukaryota</taxon>
        <taxon>Fungi</taxon>
        <taxon>Dikarya</taxon>
        <taxon>Basidiomycota</taxon>
        <taxon>Agaricomycotina</taxon>
        <taxon>Agaricomycetes</taxon>
        <taxon>Polyporales</taxon>
        <taxon>Irpicaceae</taxon>
        <taxon>Irpex</taxon>
    </lineage>
</organism>
<dbReference type="EMBL" id="MU274927">
    <property type="protein sequence ID" value="KAI0085942.1"/>
    <property type="molecule type" value="Genomic_DNA"/>
</dbReference>
<protein>
    <submittedName>
        <fullName evidence="1">Mitochondrial ribosomal subunit S27-domain-containing protein</fullName>
    </submittedName>
</protein>
<dbReference type="Proteomes" id="UP001055072">
    <property type="component" value="Unassembled WGS sequence"/>
</dbReference>
<comment type="caution">
    <text evidence="1">The sequence shown here is derived from an EMBL/GenBank/DDBJ whole genome shotgun (WGS) entry which is preliminary data.</text>
</comment>
<evidence type="ECO:0000313" key="2">
    <source>
        <dbReference type="Proteomes" id="UP001055072"/>
    </source>
</evidence>
<reference evidence="1" key="1">
    <citation type="journal article" date="2021" name="Environ. Microbiol.">
        <title>Gene family expansions and transcriptome signatures uncover fungal adaptations to wood decay.</title>
        <authorList>
            <person name="Hage H."/>
            <person name="Miyauchi S."/>
            <person name="Viragh M."/>
            <person name="Drula E."/>
            <person name="Min B."/>
            <person name="Chaduli D."/>
            <person name="Navarro D."/>
            <person name="Favel A."/>
            <person name="Norest M."/>
            <person name="Lesage-Meessen L."/>
            <person name="Balint B."/>
            <person name="Merenyi Z."/>
            <person name="de Eugenio L."/>
            <person name="Morin E."/>
            <person name="Martinez A.T."/>
            <person name="Baldrian P."/>
            <person name="Stursova M."/>
            <person name="Martinez M.J."/>
            <person name="Novotny C."/>
            <person name="Magnuson J.K."/>
            <person name="Spatafora J.W."/>
            <person name="Maurice S."/>
            <person name="Pangilinan J."/>
            <person name="Andreopoulos W."/>
            <person name="LaButti K."/>
            <person name="Hundley H."/>
            <person name="Na H."/>
            <person name="Kuo A."/>
            <person name="Barry K."/>
            <person name="Lipzen A."/>
            <person name="Henrissat B."/>
            <person name="Riley R."/>
            <person name="Ahrendt S."/>
            <person name="Nagy L.G."/>
            <person name="Grigoriev I.V."/>
            <person name="Martin F."/>
            <person name="Rosso M.N."/>
        </authorList>
    </citation>
    <scope>NUCLEOTIDE SEQUENCE</scope>
    <source>
        <strain evidence="1">CBS 384.51</strain>
    </source>
</reference>
<sequence length="107" mass="12178">MAAITPSRLASLTRLRCSLFQTSYNPTSIRTGAKYLRSRLVGPSMVNYYPETLTVAQLREWSGYKWDLIDQQEVQRLEDIGFKKARGKGTPKKAKTPGDSRRAGKRR</sequence>
<evidence type="ECO:0000313" key="1">
    <source>
        <dbReference type="EMBL" id="KAI0085942.1"/>
    </source>
</evidence>
<keyword evidence="2" id="KW-1185">Reference proteome</keyword>
<name>A0ACB8TV54_9APHY</name>